<feature type="domain" description="Pyridoxamine 5'-phosphate oxidase N-terminal" evidence="1">
    <location>
        <begin position="31"/>
        <end position="151"/>
    </location>
</feature>
<dbReference type="SUPFAM" id="SSF50475">
    <property type="entry name" value="FMN-binding split barrel"/>
    <property type="match status" value="1"/>
</dbReference>
<dbReference type="InterPro" id="IPR024029">
    <property type="entry name" value="Pyridox_Oxase_FMN-dep"/>
</dbReference>
<dbReference type="OrthoDB" id="9790331at2"/>
<dbReference type="Pfam" id="PF01243">
    <property type="entry name" value="PNPOx_N"/>
    <property type="match status" value="1"/>
</dbReference>
<dbReference type="RefSeq" id="WP_109768134.1">
    <property type="nucleotide sequence ID" value="NZ_CP159474.1"/>
</dbReference>
<dbReference type="AlphaFoldDB" id="A0A3A8AL09"/>
<dbReference type="PANTHER" id="PTHR42815">
    <property type="entry name" value="FAD-BINDING, PUTATIVE (AFU_ORTHOLOGUE AFUA_6G07600)-RELATED"/>
    <property type="match status" value="1"/>
</dbReference>
<protein>
    <submittedName>
        <fullName evidence="2">Pyridoxamine 5'-phosphate oxidase family protein</fullName>
    </submittedName>
</protein>
<evidence type="ECO:0000313" key="3">
    <source>
        <dbReference type="Proteomes" id="UP000246132"/>
    </source>
</evidence>
<name>A0A3A8AL09_9HYPH</name>
<proteinExistence type="predicted"/>
<dbReference type="InterPro" id="IPR011576">
    <property type="entry name" value="Pyridox_Oxase_N"/>
</dbReference>
<organism evidence="2 3">
    <name type="scientific">Oceaniradius stylonematis</name>
    <dbReference type="NCBI Taxonomy" id="2184161"/>
    <lineage>
        <taxon>Bacteria</taxon>
        <taxon>Pseudomonadati</taxon>
        <taxon>Pseudomonadota</taxon>
        <taxon>Alphaproteobacteria</taxon>
        <taxon>Hyphomicrobiales</taxon>
        <taxon>Ahrensiaceae</taxon>
        <taxon>Oceaniradius</taxon>
    </lineage>
</organism>
<reference evidence="2 3" key="1">
    <citation type="journal article" date="2018" name="Int. J. Syst. Bacteriol.">
        <title>Oceaniradius stylonemae gen. nov., sp. nov., isolated from a red alga, Stylonema cornu-cervi.</title>
        <authorList>
            <person name="Jeong S."/>
        </authorList>
    </citation>
    <scope>NUCLEOTIDE SEQUENCE [LARGE SCALE GENOMIC DNA]</scope>
    <source>
        <strain evidence="2 3">StC1</strain>
    </source>
</reference>
<evidence type="ECO:0000313" key="2">
    <source>
        <dbReference type="EMBL" id="RKF08330.1"/>
    </source>
</evidence>
<dbReference type="InterPro" id="IPR012349">
    <property type="entry name" value="Split_barrel_FMN-bd"/>
</dbReference>
<comment type="caution">
    <text evidence="2">The sequence shown here is derived from an EMBL/GenBank/DDBJ whole genome shotgun (WGS) entry which is preliminary data.</text>
</comment>
<dbReference type="PANTHER" id="PTHR42815:SF2">
    <property type="entry name" value="FAD-BINDING, PUTATIVE (AFU_ORTHOLOGUE AFUA_6G07600)-RELATED"/>
    <property type="match status" value="1"/>
</dbReference>
<dbReference type="Proteomes" id="UP000246132">
    <property type="component" value="Unassembled WGS sequence"/>
</dbReference>
<dbReference type="Gene3D" id="2.30.110.10">
    <property type="entry name" value="Electron Transport, Fmn-binding Protein, Chain A"/>
    <property type="match status" value="1"/>
</dbReference>
<evidence type="ECO:0000259" key="1">
    <source>
        <dbReference type="Pfam" id="PF01243"/>
    </source>
</evidence>
<accession>A0A3A8AL09</accession>
<dbReference type="EMBL" id="QFWV02000002">
    <property type="protein sequence ID" value="RKF08330.1"/>
    <property type="molecule type" value="Genomic_DNA"/>
</dbReference>
<dbReference type="NCBIfam" id="TIGR04025">
    <property type="entry name" value="PPOX_FMN_DR2398"/>
    <property type="match status" value="1"/>
</dbReference>
<keyword evidence="3" id="KW-1185">Reference proteome</keyword>
<gene>
    <name evidence="2" type="ORF">DEM25_003350</name>
</gene>
<sequence>MTFPSIDDVAALQALYGTPGEASLAKVATRITTEYRRLLEASPFFTLASVGPEGLDCSPRGEAGGAFTIHDDKTLIIPDRRGNNRIDTLRNIVRDPRVAFCFLIPGSKTTVRLNGTAIVTADADLLASMERDGQRPRSAIVVTIGEIYTQCGRAVMRAGLWDPARHVEPGSIPTPGDVLAAQTDGGIDGRAYDEAWPDRAAKTMW</sequence>